<evidence type="ECO:0000259" key="8">
    <source>
        <dbReference type="SMART" id="SM00014"/>
    </source>
</evidence>
<dbReference type="AlphaFoldDB" id="A0A3R6YPG1"/>
<feature type="domain" description="Phosphatidic acid phosphatase type 2/haloperoxidase" evidence="8">
    <location>
        <begin position="105"/>
        <end position="249"/>
    </location>
</feature>
<evidence type="ECO:0000256" key="4">
    <source>
        <dbReference type="ARBA" id="ARBA00022989"/>
    </source>
</evidence>
<dbReference type="GO" id="GO:0016020">
    <property type="term" value="C:membrane"/>
    <property type="evidence" value="ECO:0007669"/>
    <property type="project" value="UniProtKB-SubCell"/>
</dbReference>
<reference evidence="9 10" key="1">
    <citation type="submission" date="2018-08" db="EMBL/GenBank/DDBJ databases">
        <title>Aphanomyces genome sequencing and annotation.</title>
        <authorList>
            <person name="Minardi D."/>
            <person name="Oidtmann B."/>
            <person name="Van Der Giezen M."/>
            <person name="Studholme D.J."/>
        </authorList>
    </citation>
    <scope>NUCLEOTIDE SEQUENCE [LARGE SCALE GENOMIC DNA]</scope>
    <source>
        <strain evidence="9 10">Da</strain>
    </source>
</reference>
<feature type="transmembrane region" description="Helical" evidence="7">
    <location>
        <begin position="12"/>
        <end position="32"/>
    </location>
</feature>
<dbReference type="InterPro" id="IPR036938">
    <property type="entry name" value="PAP2/HPO_sf"/>
</dbReference>
<dbReference type="InterPro" id="IPR043216">
    <property type="entry name" value="PAP-like"/>
</dbReference>
<feature type="transmembrane region" description="Helical" evidence="7">
    <location>
        <begin position="229"/>
        <end position="249"/>
    </location>
</feature>
<comment type="similarity">
    <text evidence="2">Belongs to the PA-phosphatase related phosphoesterase family.</text>
</comment>
<dbReference type="VEuPathDB" id="FungiDB:H257_04574"/>
<comment type="caution">
    <text evidence="9">The sequence shown here is derived from an EMBL/GenBank/DDBJ whole genome shotgun (WGS) entry which is preliminary data.</text>
</comment>
<dbReference type="Gene3D" id="1.20.144.10">
    <property type="entry name" value="Phosphatidic acid phosphatase type 2/haloperoxidase"/>
    <property type="match status" value="1"/>
</dbReference>
<dbReference type="SMART" id="SM00014">
    <property type="entry name" value="acidPPc"/>
    <property type="match status" value="1"/>
</dbReference>
<evidence type="ECO:0000256" key="2">
    <source>
        <dbReference type="ARBA" id="ARBA00008816"/>
    </source>
</evidence>
<evidence type="ECO:0000256" key="7">
    <source>
        <dbReference type="SAM" id="Phobius"/>
    </source>
</evidence>
<dbReference type="PANTHER" id="PTHR10165">
    <property type="entry name" value="LIPID PHOSPHATE PHOSPHATASE"/>
    <property type="match status" value="1"/>
</dbReference>
<feature type="transmembrane region" description="Helical" evidence="7">
    <location>
        <begin position="205"/>
        <end position="223"/>
    </location>
</feature>
<evidence type="ECO:0000256" key="3">
    <source>
        <dbReference type="ARBA" id="ARBA00022692"/>
    </source>
</evidence>
<organism evidence="9 10">
    <name type="scientific">Aphanomyces astaci</name>
    <name type="common">Crayfish plague agent</name>
    <dbReference type="NCBI Taxonomy" id="112090"/>
    <lineage>
        <taxon>Eukaryota</taxon>
        <taxon>Sar</taxon>
        <taxon>Stramenopiles</taxon>
        <taxon>Oomycota</taxon>
        <taxon>Saprolegniomycetes</taxon>
        <taxon>Saprolegniales</taxon>
        <taxon>Verrucalvaceae</taxon>
        <taxon>Aphanomyces</taxon>
    </lineage>
</organism>
<dbReference type="InterPro" id="IPR000326">
    <property type="entry name" value="PAP2/HPO"/>
</dbReference>
<dbReference type="GO" id="GO:0008195">
    <property type="term" value="F:phosphatidate phosphatase activity"/>
    <property type="evidence" value="ECO:0007669"/>
    <property type="project" value="TreeGrafter"/>
</dbReference>
<protein>
    <recommendedName>
        <fullName evidence="8">Phosphatidic acid phosphatase type 2/haloperoxidase domain-containing protein</fullName>
    </recommendedName>
</protein>
<gene>
    <name evidence="9" type="ORF">DYB37_001345</name>
</gene>
<keyword evidence="6" id="KW-0175">Coiled coil</keyword>
<dbReference type="VEuPathDB" id="FungiDB:H257_04573"/>
<dbReference type="Pfam" id="PF01569">
    <property type="entry name" value="PAP2"/>
    <property type="match status" value="1"/>
</dbReference>
<feature type="transmembrane region" description="Helical" evidence="7">
    <location>
        <begin position="167"/>
        <end position="184"/>
    </location>
</feature>
<dbReference type="Proteomes" id="UP000285430">
    <property type="component" value="Unassembled WGS sequence"/>
</dbReference>
<evidence type="ECO:0000256" key="5">
    <source>
        <dbReference type="ARBA" id="ARBA00023136"/>
    </source>
</evidence>
<feature type="transmembrane region" description="Helical" evidence="7">
    <location>
        <begin position="70"/>
        <end position="90"/>
    </location>
</feature>
<proteinExistence type="inferred from homology"/>
<keyword evidence="4 7" id="KW-1133">Transmembrane helix</keyword>
<name>A0A3R6YPG1_APHAT</name>
<keyword evidence="3 7" id="KW-0812">Transmembrane</keyword>
<dbReference type="SUPFAM" id="SSF48317">
    <property type="entry name" value="Acid phosphatase/Vanadium-dependent haloperoxidase"/>
    <property type="match status" value="1"/>
</dbReference>
<sequence>MAGMTLQEKLVAFRVWELITSIVVIGGVFAITSSTLYLRPIPHVAIQLNATNTIYARDPSLDLTEGVEQVPLSVAIAIYYATPLLVHAAFQWHRFVMNDTRDFMLTLAMSTAVCQLLTHFGKVTAGRFRPSFYDMCDWDTSIVWDGVANLCRNPKGEAEGRKSFPSGHASGAFSTLFLVTLYLLGRSKLLAGSALATQRGFLASVNFFLALVPTVVAMWISITRSQDNWHHYSDILVYLLGCYVSLTCVTRRQAGSVIGILASILAYCFNYGSLFDYKSAGMPLETLRDLKEVDVPAFNDLQDSGLRTELADLNARLRVEVEAKRELQRLRARDKERFADEFSQFEARLLRANETLEKNRQVVEASLVEKDNFIEQLQIQLDKKQHAIDCLKQDPRLLHSSRRRRQAQPPIFFDHINGGDSMNSGSDNGVEDSKVHELELQMSKLFVQLQEAHTKNDAQDDLIEGMKAANAKLVASLKKMKHKLKEATDSGVNHMFHDMTRKCMRAEAEKAAVEATLVAAQSEIATSKANAEALSVKLKAANEQVTVLEDDVKSRGAAQLAMENQLLKQQHYIKDLEVDFKTLKIESKADTVSRMVTMYASGDPPPPVEQLQALLLDLENEEGVVSCDPLASDQEGKQRILMSLMQSQAILDGVAHHLAQGCARFLGSNCALQ</sequence>
<evidence type="ECO:0000313" key="9">
    <source>
        <dbReference type="EMBL" id="RHZ20642.1"/>
    </source>
</evidence>
<evidence type="ECO:0000256" key="6">
    <source>
        <dbReference type="SAM" id="Coils"/>
    </source>
</evidence>
<dbReference type="GO" id="GO:0046839">
    <property type="term" value="P:phospholipid dephosphorylation"/>
    <property type="evidence" value="ECO:0007669"/>
    <property type="project" value="TreeGrafter"/>
</dbReference>
<evidence type="ECO:0000313" key="10">
    <source>
        <dbReference type="Proteomes" id="UP000285430"/>
    </source>
</evidence>
<comment type="subcellular location">
    <subcellularLocation>
        <location evidence="1">Membrane</location>
        <topology evidence="1">Multi-pass membrane protein</topology>
    </subcellularLocation>
</comment>
<dbReference type="GO" id="GO:0006644">
    <property type="term" value="P:phospholipid metabolic process"/>
    <property type="evidence" value="ECO:0007669"/>
    <property type="project" value="InterPro"/>
</dbReference>
<accession>A0A3R6YPG1</accession>
<dbReference type="EMBL" id="QUTH01003262">
    <property type="protein sequence ID" value="RHZ20642.1"/>
    <property type="molecule type" value="Genomic_DNA"/>
</dbReference>
<evidence type="ECO:0000256" key="1">
    <source>
        <dbReference type="ARBA" id="ARBA00004141"/>
    </source>
</evidence>
<feature type="transmembrane region" description="Helical" evidence="7">
    <location>
        <begin position="256"/>
        <end position="275"/>
    </location>
</feature>
<keyword evidence="5 7" id="KW-0472">Membrane</keyword>
<feature type="transmembrane region" description="Helical" evidence="7">
    <location>
        <begin position="102"/>
        <end position="121"/>
    </location>
</feature>
<feature type="coiled-coil region" evidence="6">
    <location>
        <begin position="470"/>
        <end position="551"/>
    </location>
</feature>
<dbReference type="PANTHER" id="PTHR10165:SF35">
    <property type="entry name" value="RE23632P"/>
    <property type="match status" value="1"/>
</dbReference>